<dbReference type="PROSITE" id="PS51257">
    <property type="entry name" value="PROKAR_LIPOPROTEIN"/>
    <property type="match status" value="1"/>
</dbReference>
<evidence type="ECO:0000313" key="2">
    <source>
        <dbReference type="EMBL" id="QDU46113.1"/>
    </source>
</evidence>
<feature type="region of interest" description="Disordered" evidence="1">
    <location>
        <begin position="118"/>
        <end position="153"/>
    </location>
</feature>
<evidence type="ECO:0000313" key="3">
    <source>
        <dbReference type="Proteomes" id="UP000319383"/>
    </source>
</evidence>
<keyword evidence="3" id="KW-1185">Reference proteome</keyword>
<gene>
    <name evidence="2" type="ORF">Mal52_46100</name>
</gene>
<proteinExistence type="predicted"/>
<organism evidence="2 3">
    <name type="scientific">Symmachiella dynata</name>
    <dbReference type="NCBI Taxonomy" id="2527995"/>
    <lineage>
        <taxon>Bacteria</taxon>
        <taxon>Pseudomonadati</taxon>
        <taxon>Planctomycetota</taxon>
        <taxon>Planctomycetia</taxon>
        <taxon>Planctomycetales</taxon>
        <taxon>Planctomycetaceae</taxon>
        <taxon>Symmachiella</taxon>
    </lineage>
</organism>
<feature type="compositionally biased region" description="Basic and acidic residues" evidence="1">
    <location>
        <begin position="118"/>
        <end position="136"/>
    </location>
</feature>
<sequence>MFLRKDILLLLSAMLLLAGCGYDKEISKEEIAKQAGVEVDELKETVPVTGTVTVDGTPTGNVYMYAYTEASGVKPVAQTKTKADGTYCWTKYLPCDGMLPGEYRLAFKHIVEEGKGKEEGPDLFEGKYRNPNKNDFKLSVQSGSPQVDVNYEL</sequence>
<protein>
    <submittedName>
        <fullName evidence="2">Uncharacterized protein</fullName>
    </submittedName>
</protein>
<dbReference type="KEGG" id="sdyn:Mal52_46100"/>
<evidence type="ECO:0000256" key="1">
    <source>
        <dbReference type="SAM" id="MobiDB-lite"/>
    </source>
</evidence>
<reference evidence="2 3" key="1">
    <citation type="submission" date="2019-02" db="EMBL/GenBank/DDBJ databases">
        <title>Deep-cultivation of Planctomycetes and their phenomic and genomic characterization uncovers novel biology.</title>
        <authorList>
            <person name="Wiegand S."/>
            <person name="Jogler M."/>
            <person name="Boedeker C."/>
            <person name="Pinto D."/>
            <person name="Vollmers J."/>
            <person name="Rivas-Marin E."/>
            <person name="Kohn T."/>
            <person name="Peeters S.H."/>
            <person name="Heuer A."/>
            <person name="Rast P."/>
            <person name="Oberbeckmann S."/>
            <person name="Bunk B."/>
            <person name="Jeske O."/>
            <person name="Meyerdierks A."/>
            <person name="Storesund J.E."/>
            <person name="Kallscheuer N."/>
            <person name="Luecker S."/>
            <person name="Lage O.M."/>
            <person name="Pohl T."/>
            <person name="Merkel B.J."/>
            <person name="Hornburger P."/>
            <person name="Mueller R.-W."/>
            <person name="Bruemmer F."/>
            <person name="Labrenz M."/>
            <person name="Spormann A.M."/>
            <person name="Op den Camp H."/>
            <person name="Overmann J."/>
            <person name="Amann R."/>
            <person name="Jetten M.S.M."/>
            <person name="Mascher T."/>
            <person name="Medema M.H."/>
            <person name="Devos D.P."/>
            <person name="Kaster A.-K."/>
            <person name="Ovreas L."/>
            <person name="Rohde M."/>
            <person name="Galperin M.Y."/>
            <person name="Jogler C."/>
        </authorList>
    </citation>
    <scope>NUCLEOTIDE SEQUENCE [LARGE SCALE GENOMIC DNA]</scope>
    <source>
        <strain evidence="2 3">Mal52</strain>
    </source>
</reference>
<name>A0A517ZUF2_9PLAN</name>
<dbReference type="Proteomes" id="UP000319383">
    <property type="component" value="Chromosome"/>
</dbReference>
<dbReference type="AlphaFoldDB" id="A0A517ZUF2"/>
<dbReference type="EMBL" id="CP036276">
    <property type="protein sequence ID" value="QDU46113.1"/>
    <property type="molecule type" value="Genomic_DNA"/>
</dbReference>
<dbReference type="SUPFAM" id="SSF117074">
    <property type="entry name" value="Hypothetical protein PA1324"/>
    <property type="match status" value="1"/>
</dbReference>
<accession>A0A517ZUF2</accession>